<dbReference type="Gene3D" id="2.60.120.10">
    <property type="entry name" value="Jelly Rolls"/>
    <property type="match status" value="1"/>
</dbReference>
<dbReference type="Proteomes" id="UP001595528">
    <property type="component" value="Unassembled WGS sequence"/>
</dbReference>
<gene>
    <name evidence="2" type="ORF">ACFOGJ_09415</name>
</gene>
<dbReference type="SUPFAM" id="SSF51182">
    <property type="entry name" value="RmlC-like cupins"/>
    <property type="match status" value="1"/>
</dbReference>
<dbReference type="EMBL" id="JBHRTR010000023">
    <property type="protein sequence ID" value="MFC3227448.1"/>
    <property type="molecule type" value="Genomic_DNA"/>
</dbReference>
<dbReference type="Pfam" id="PF07883">
    <property type="entry name" value="Cupin_2"/>
    <property type="match status" value="1"/>
</dbReference>
<evidence type="ECO:0000259" key="1">
    <source>
        <dbReference type="Pfam" id="PF07883"/>
    </source>
</evidence>
<dbReference type="PANTHER" id="PTHR36156:SF2">
    <property type="entry name" value="CUPIN TYPE-2 DOMAIN-CONTAINING PROTEIN"/>
    <property type="match status" value="1"/>
</dbReference>
<comment type="caution">
    <text evidence="2">The sequence shown here is derived from an EMBL/GenBank/DDBJ whole genome shotgun (WGS) entry which is preliminary data.</text>
</comment>
<name>A0ABV7KYP6_9PROT</name>
<dbReference type="CDD" id="cd02231">
    <property type="entry name" value="cupin_BLL6423-like"/>
    <property type="match status" value="1"/>
</dbReference>
<evidence type="ECO:0000313" key="3">
    <source>
        <dbReference type="Proteomes" id="UP001595528"/>
    </source>
</evidence>
<dbReference type="InterPro" id="IPR014710">
    <property type="entry name" value="RmlC-like_jellyroll"/>
</dbReference>
<dbReference type="InterPro" id="IPR013096">
    <property type="entry name" value="Cupin_2"/>
</dbReference>
<reference evidence="3" key="1">
    <citation type="journal article" date="2019" name="Int. J. Syst. Evol. Microbiol.">
        <title>The Global Catalogue of Microorganisms (GCM) 10K type strain sequencing project: providing services to taxonomists for standard genome sequencing and annotation.</title>
        <authorList>
            <consortium name="The Broad Institute Genomics Platform"/>
            <consortium name="The Broad Institute Genome Sequencing Center for Infectious Disease"/>
            <person name="Wu L."/>
            <person name="Ma J."/>
        </authorList>
    </citation>
    <scope>NUCLEOTIDE SEQUENCE [LARGE SCALE GENOMIC DNA]</scope>
    <source>
        <strain evidence="3">KCTC 42964</strain>
    </source>
</reference>
<evidence type="ECO:0000313" key="2">
    <source>
        <dbReference type="EMBL" id="MFC3227448.1"/>
    </source>
</evidence>
<keyword evidence="3" id="KW-1185">Reference proteome</keyword>
<protein>
    <submittedName>
        <fullName evidence="2">Cupin domain-containing protein</fullName>
    </submittedName>
</protein>
<organism evidence="2 3">
    <name type="scientific">Marinibaculum pumilum</name>
    <dbReference type="NCBI Taxonomy" id="1766165"/>
    <lineage>
        <taxon>Bacteria</taxon>
        <taxon>Pseudomonadati</taxon>
        <taxon>Pseudomonadota</taxon>
        <taxon>Alphaproteobacteria</taxon>
        <taxon>Rhodospirillales</taxon>
        <taxon>Rhodospirillaceae</taxon>
        <taxon>Marinibaculum</taxon>
    </lineage>
</organism>
<sequence>MTQSFRRIVTVNDENGRSRILLDEQTPHQIALLGDAGLRDFWRHVPGADMTATREEADMTVRLNPPKGGSVFRFFQVPPEGAAAQLSEEQRYDLFGKAFEAIGASGDLVDRTRHPGMHKTKTIDYIILLEGEVTLLLDDGEVDMKPFDVVVQRQTNHAWVNRGTETATLVAVLNDLGEG</sequence>
<dbReference type="PANTHER" id="PTHR36156">
    <property type="entry name" value="SLR2101 PROTEIN"/>
    <property type="match status" value="1"/>
</dbReference>
<accession>A0ABV7KYP6</accession>
<dbReference type="RefSeq" id="WP_379899616.1">
    <property type="nucleotide sequence ID" value="NZ_JBHRTR010000023.1"/>
</dbReference>
<feature type="domain" description="Cupin type-2" evidence="1">
    <location>
        <begin position="117"/>
        <end position="172"/>
    </location>
</feature>
<proteinExistence type="predicted"/>
<dbReference type="InterPro" id="IPR047142">
    <property type="entry name" value="OryJ/VirC-like"/>
</dbReference>
<dbReference type="InterPro" id="IPR011051">
    <property type="entry name" value="RmlC_Cupin_sf"/>
</dbReference>